<reference evidence="3" key="2">
    <citation type="submission" date="2016-11" db="EMBL/GenBank/DDBJ databases">
        <authorList>
            <person name="Varghese N."/>
            <person name="Submissions S."/>
        </authorList>
    </citation>
    <scope>NUCLEOTIDE SEQUENCE [LARGE SCALE GENOMIC DNA]</scope>
    <source>
        <strain evidence="3">DSM 19859</strain>
    </source>
</reference>
<dbReference type="OrthoDB" id="1551443at2"/>
<evidence type="ECO:0000313" key="2">
    <source>
        <dbReference type="EMBL" id="SHH88502.1"/>
    </source>
</evidence>
<evidence type="ECO:0000313" key="3">
    <source>
        <dbReference type="Proteomes" id="UP000184240"/>
    </source>
</evidence>
<reference evidence="1 4" key="3">
    <citation type="submission" date="2018-07" db="EMBL/GenBank/DDBJ databases">
        <title>Leeuwenhoekiella genomics.</title>
        <authorList>
            <person name="Tahon G."/>
            <person name="Willems A."/>
        </authorList>
    </citation>
    <scope>NUCLEOTIDE SEQUENCE [LARGE SCALE GENOMIC DNA]</scope>
    <source>
        <strain evidence="1 4">LMG 24856</strain>
    </source>
</reference>
<sequence length="218" mass="25817">MEPIIISPKEENKFVEKLLEKIDSEFESEQVPVKIEKYSEPLNCFGNVDKKIELDGGKVHYGWVIYQTDILCEAERHAVWENENEELIDITPREIDFEEIMFVSDNNFEYKGQIIDNYRVNTTKNKVVDHFIKVCETLSKFYSLGKRKNDWELEIESHIRNIIYEYEDLKSQLELYISRGGNLRTKCICGGNKNYKNCHGKTLMERIDNDYKNIIKNK</sequence>
<keyword evidence="4" id="KW-1185">Reference proteome</keyword>
<evidence type="ECO:0000313" key="1">
    <source>
        <dbReference type="EMBL" id="RXG31425.1"/>
    </source>
</evidence>
<dbReference type="EMBL" id="QOVN01000001">
    <property type="protein sequence ID" value="RXG31425.1"/>
    <property type="molecule type" value="Genomic_DNA"/>
</dbReference>
<evidence type="ECO:0008006" key="5">
    <source>
        <dbReference type="Google" id="ProtNLM"/>
    </source>
</evidence>
<dbReference type="Proteomes" id="UP000184240">
    <property type="component" value="Unassembled WGS sequence"/>
</dbReference>
<proteinExistence type="predicted"/>
<dbReference type="AlphaFoldDB" id="A0A1M5WM44"/>
<protein>
    <recommendedName>
        <fullName evidence="5">SEC-C motif-containing protein</fullName>
    </recommendedName>
</protein>
<accession>A0A1M5WM44</accession>
<dbReference type="Proteomes" id="UP000290037">
    <property type="component" value="Unassembled WGS sequence"/>
</dbReference>
<gene>
    <name evidence="1" type="ORF">DSM01_566</name>
    <name evidence="2" type="ORF">SAMN04487999_1274</name>
</gene>
<dbReference type="EMBL" id="FQXT01000002">
    <property type="protein sequence ID" value="SHH88502.1"/>
    <property type="molecule type" value="Genomic_DNA"/>
</dbReference>
<dbReference type="STRING" id="573501.SAMN04487999_1274"/>
<dbReference type="RefSeq" id="WP_072981422.1">
    <property type="nucleotide sequence ID" value="NZ_FQXT01000002.1"/>
</dbReference>
<name>A0A1M5WM44_9FLAO</name>
<organism evidence="2 3">
    <name type="scientific">Leeuwenhoekiella palythoae</name>
    <dbReference type="NCBI Taxonomy" id="573501"/>
    <lineage>
        <taxon>Bacteria</taxon>
        <taxon>Pseudomonadati</taxon>
        <taxon>Bacteroidota</taxon>
        <taxon>Flavobacteriia</taxon>
        <taxon>Flavobacteriales</taxon>
        <taxon>Flavobacteriaceae</taxon>
        <taxon>Leeuwenhoekiella</taxon>
    </lineage>
</organism>
<reference evidence="2" key="1">
    <citation type="submission" date="2016-11" db="EMBL/GenBank/DDBJ databases">
        <authorList>
            <person name="Jaros S."/>
            <person name="Januszkiewicz K."/>
            <person name="Wedrychowicz H."/>
        </authorList>
    </citation>
    <scope>NUCLEOTIDE SEQUENCE [LARGE SCALE GENOMIC DNA]</scope>
    <source>
        <strain evidence="2">DSM 19859</strain>
    </source>
</reference>
<evidence type="ECO:0000313" key="4">
    <source>
        <dbReference type="Proteomes" id="UP000290037"/>
    </source>
</evidence>